<dbReference type="Proteomes" id="UP000087766">
    <property type="component" value="Chromosome 4"/>
</dbReference>
<keyword evidence="2" id="KW-0472">Membrane</keyword>
<dbReference type="AlphaFoldDB" id="A0A3Q0EZS9"/>
<reference evidence="4" key="2">
    <citation type="submission" date="2025-08" db="UniProtKB">
        <authorList>
            <consortium name="RefSeq"/>
        </authorList>
    </citation>
    <scope>IDENTIFICATION</scope>
    <source>
        <tissue evidence="4">Leaf</tissue>
    </source>
</reference>
<keyword evidence="3" id="KW-1185">Reference proteome</keyword>
<dbReference type="RefSeq" id="XP_022635869.1">
    <property type="nucleotide sequence ID" value="XM_022780148.1"/>
</dbReference>
<accession>A0A3Q0EZS9</accession>
<proteinExistence type="predicted"/>
<feature type="transmembrane region" description="Helical" evidence="2">
    <location>
        <begin position="359"/>
        <end position="380"/>
    </location>
</feature>
<dbReference type="PANTHER" id="PTHR33103">
    <property type="entry name" value="OS01G0153900 PROTEIN"/>
    <property type="match status" value="1"/>
</dbReference>
<dbReference type="PANTHER" id="PTHR33103:SF102">
    <property type="entry name" value="DUF674 FAMILY PROTEIN"/>
    <property type="match status" value="1"/>
</dbReference>
<dbReference type="InterPro" id="IPR007750">
    <property type="entry name" value="DUF674"/>
</dbReference>
<dbReference type="GeneID" id="106758324"/>
<evidence type="ECO:0000313" key="4">
    <source>
        <dbReference type="RefSeq" id="XP_022635869.1"/>
    </source>
</evidence>
<evidence type="ECO:0000256" key="2">
    <source>
        <dbReference type="SAM" id="Phobius"/>
    </source>
</evidence>
<gene>
    <name evidence="4" type="primary">LOC106758324</name>
</gene>
<keyword evidence="2" id="KW-1133">Transmembrane helix</keyword>
<dbReference type="OrthoDB" id="1277335at2759"/>
<feature type="region of interest" description="Disordered" evidence="1">
    <location>
        <begin position="440"/>
        <end position="486"/>
    </location>
</feature>
<sequence length="486" mass="53952">MATTQEKVSLNLVVNKDTNKVLFAEAKKDFVDILCSFLTLPLGTIIRLVENESNMGPVTIGSLNSFYHSVEALDGGFRWRQGYNKQMLLRPRNTAEDFCKTLKVNIDDTPPRERFVYRGSFPECSQNGFVNDVATFVITDDLILMPKSVDYPRLAILQDLGIKGPFSLKEITVDVTKKKVLDLLKCSLLSESCLTDMLLEKKPLIERPTVFSGSVENNGDIKFAMKLFIRKSDGKVLYGLGAKEIANMLLSFLTFPLGGVVRKLGGNSCVGSIDGLYKSIVDMNDLYFMSKFAKNRLVDPYLLLLMSLIDFGSSTTNEGNVRMFAITDDLVVTLYSPTSDLNCIGQITEKIISIGLVEVILYVVLFLLFFFLCVCFEHFFHFYHGFSLVLMQCLNILKASLTSTSALTVGLAHLLPEFTDLVSSHDDENSLPDASLIEGVSSSEEFDEPDSSSSSGESDRSCDVSDSTSSSSYPWPSDDTDSFEFI</sequence>
<organism evidence="3 4">
    <name type="scientific">Vigna radiata var. radiata</name>
    <name type="common">Mung bean</name>
    <name type="synonym">Phaseolus aureus</name>
    <dbReference type="NCBI Taxonomy" id="3916"/>
    <lineage>
        <taxon>Eukaryota</taxon>
        <taxon>Viridiplantae</taxon>
        <taxon>Streptophyta</taxon>
        <taxon>Embryophyta</taxon>
        <taxon>Tracheophyta</taxon>
        <taxon>Spermatophyta</taxon>
        <taxon>Magnoliopsida</taxon>
        <taxon>eudicotyledons</taxon>
        <taxon>Gunneridae</taxon>
        <taxon>Pentapetalae</taxon>
        <taxon>rosids</taxon>
        <taxon>fabids</taxon>
        <taxon>Fabales</taxon>
        <taxon>Fabaceae</taxon>
        <taxon>Papilionoideae</taxon>
        <taxon>50 kb inversion clade</taxon>
        <taxon>NPAAA clade</taxon>
        <taxon>indigoferoid/millettioid clade</taxon>
        <taxon>Phaseoleae</taxon>
        <taxon>Vigna</taxon>
    </lineage>
</organism>
<name>A0A3Q0EZS9_VIGRR</name>
<keyword evidence="2" id="KW-0812">Transmembrane</keyword>
<dbReference type="Pfam" id="PF05056">
    <property type="entry name" value="DUF674"/>
    <property type="match status" value="2"/>
</dbReference>
<evidence type="ECO:0000256" key="1">
    <source>
        <dbReference type="SAM" id="MobiDB-lite"/>
    </source>
</evidence>
<feature type="compositionally biased region" description="Low complexity" evidence="1">
    <location>
        <begin position="464"/>
        <end position="477"/>
    </location>
</feature>
<reference evidence="3" key="1">
    <citation type="journal article" date="2014" name="Nat. Commun.">
        <title>Genome sequence of mungbean and insights into evolution within Vigna species.</title>
        <authorList>
            <person name="Kang Y.J."/>
            <person name="Kim S.K."/>
            <person name="Kim M.Y."/>
            <person name="Lestari P."/>
            <person name="Kim K.H."/>
            <person name="Ha B.K."/>
            <person name="Jun T.H."/>
            <person name="Hwang W.J."/>
            <person name="Lee T."/>
            <person name="Lee J."/>
            <person name="Shim S."/>
            <person name="Yoon M.Y."/>
            <person name="Jang Y.E."/>
            <person name="Han K.S."/>
            <person name="Taeprayoon P."/>
            <person name="Yoon N."/>
            <person name="Somta P."/>
            <person name="Tanya P."/>
            <person name="Kim K.S."/>
            <person name="Gwag J.G."/>
            <person name="Moon J.K."/>
            <person name="Lee Y.H."/>
            <person name="Park B.S."/>
            <person name="Bombarely A."/>
            <person name="Doyle J.J."/>
            <person name="Jackson S.A."/>
            <person name="Schafleitner R."/>
            <person name="Srinives P."/>
            <person name="Varshney R.K."/>
            <person name="Lee S.H."/>
        </authorList>
    </citation>
    <scope>NUCLEOTIDE SEQUENCE [LARGE SCALE GENOMIC DNA]</scope>
    <source>
        <strain evidence="3">cv. VC1973A</strain>
    </source>
</reference>
<evidence type="ECO:0000313" key="3">
    <source>
        <dbReference type="Proteomes" id="UP000087766"/>
    </source>
</evidence>
<dbReference type="KEGG" id="vra:106758324"/>
<protein>
    <submittedName>
        <fullName evidence="4">Uncharacterized protein LOC106758324</fullName>
    </submittedName>
</protein>